<evidence type="ECO:0000313" key="2">
    <source>
        <dbReference type="Proteomes" id="UP001430374"/>
    </source>
</evidence>
<accession>A0ABS9C9X6</accession>
<evidence type="ECO:0000313" key="1">
    <source>
        <dbReference type="EMBL" id="MCF2220987.1"/>
    </source>
</evidence>
<protein>
    <submittedName>
        <fullName evidence="1">Uncharacterized protein</fullName>
    </submittedName>
</protein>
<comment type="caution">
    <text evidence="1">The sequence shown here is derived from an EMBL/GenBank/DDBJ whole genome shotgun (WGS) entry which is preliminary data.</text>
</comment>
<dbReference type="Proteomes" id="UP001430374">
    <property type="component" value="Unassembled WGS sequence"/>
</dbReference>
<sequence length="58" mass="6728">MKPNIKATLETFVEEPLEFEDFINLMLGSLFDDNKSVEEIIPIQDGKAFIIIYRIPIK</sequence>
<reference evidence="1" key="1">
    <citation type="submission" date="2021-08" db="EMBL/GenBank/DDBJ databases">
        <title>Complete genome sequence of Chryseobacterium sp strain PS-8.</title>
        <authorList>
            <person name="Das S.K."/>
        </authorList>
    </citation>
    <scope>NUCLEOTIDE SEQUENCE</scope>
    <source>
        <strain evidence="1">PS-8</strain>
    </source>
</reference>
<dbReference type="RefSeq" id="WP_235132336.1">
    <property type="nucleotide sequence ID" value="NZ_JACSGT010000002.1"/>
</dbReference>
<name>A0ABS9C9X6_9FLAO</name>
<organism evidence="1 2">
    <name type="scientific">Chryseobacterium indicum</name>
    <dbReference type="NCBI Taxonomy" id="2766954"/>
    <lineage>
        <taxon>Bacteria</taxon>
        <taxon>Pseudomonadati</taxon>
        <taxon>Bacteroidota</taxon>
        <taxon>Flavobacteriia</taxon>
        <taxon>Flavobacteriales</taxon>
        <taxon>Weeksellaceae</taxon>
        <taxon>Chryseobacterium group</taxon>
        <taxon>Chryseobacterium</taxon>
    </lineage>
</organism>
<proteinExistence type="predicted"/>
<gene>
    <name evidence="1" type="ORF">H9Q08_17010</name>
</gene>
<keyword evidence="2" id="KW-1185">Reference proteome</keyword>
<dbReference type="EMBL" id="JACSGT010000002">
    <property type="protein sequence ID" value="MCF2220987.1"/>
    <property type="molecule type" value="Genomic_DNA"/>
</dbReference>